<keyword evidence="3" id="KW-1185">Reference proteome</keyword>
<dbReference type="NCBIfam" id="TIGR02841">
    <property type="entry name" value="spore_YyaC"/>
    <property type="match status" value="1"/>
</dbReference>
<dbReference type="SUPFAM" id="SSF53163">
    <property type="entry name" value="HybD-like"/>
    <property type="match status" value="1"/>
</dbReference>
<name>A0A8S0X360_9FIRM</name>
<protein>
    <submittedName>
        <fullName evidence="1">Sporulation protein YyaC</fullName>
    </submittedName>
</protein>
<evidence type="ECO:0000313" key="2">
    <source>
        <dbReference type="EMBL" id="CEJ07376.1"/>
    </source>
</evidence>
<dbReference type="InterPro" id="IPR009665">
    <property type="entry name" value="YyaC"/>
</dbReference>
<evidence type="ECO:0000313" key="3">
    <source>
        <dbReference type="Proteomes" id="UP001071230"/>
    </source>
</evidence>
<proteinExistence type="predicted"/>
<sequence length="201" mass="21935">MSILSVFAETEKVKAHIDDPEGRQRLKVRLIECFQKAGRRPFLILCIGTDRSTGDALGPLIGTQLARAGLPRLHVWGTLDEPVHATNLAEKIASIRDSLLNPYIVAIDASLGRLDSVGCVTLADGPLRPGAGVHKDLPAVGDVNITGIVNVGGFMEYMVLQNTRLNLVWHMSERISELIADAYLQTEVCAPAEAEAFRERR</sequence>
<dbReference type="Proteomes" id="UP001071230">
    <property type="component" value="Unassembled WGS sequence"/>
</dbReference>
<dbReference type="EMBL" id="LR746496">
    <property type="protein sequence ID" value="CAA7599810.1"/>
    <property type="molecule type" value="Genomic_DNA"/>
</dbReference>
<dbReference type="InterPro" id="IPR023430">
    <property type="entry name" value="Pept_HybD-like_dom_sf"/>
</dbReference>
<evidence type="ECO:0000313" key="1">
    <source>
        <dbReference type="EMBL" id="CAA7599810.1"/>
    </source>
</evidence>
<accession>A0A8S0X360</accession>
<dbReference type="KEGG" id="aacx:DEACI_0439"/>
<dbReference type="RefSeq" id="WP_240983572.1">
    <property type="nucleotide sequence ID" value="NZ_CDGJ01000052.1"/>
</dbReference>
<dbReference type="AlphaFoldDB" id="A0A8S0X360"/>
<gene>
    <name evidence="1" type="ORF">DEACI_0439</name>
    <name evidence="2" type="ORF">DEACI_1839</name>
</gene>
<dbReference type="EMBL" id="CDGJ01000052">
    <property type="protein sequence ID" value="CEJ07376.1"/>
    <property type="molecule type" value="Genomic_DNA"/>
</dbReference>
<organism evidence="1">
    <name type="scientific">Acididesulfobacillus acetoxydans</name>
    <dbReference type="NCBI Taxonomy" id="1561005"/>
    <lineage>
        <taxon>Bacteria</taxon>
        <taxon>Bacillati</taxon>
        <taxon>Bacillota</taxon>
        <taxon>Clostridia</taxon>
        <taxon>Eubacteriales</taxon>
        <taxon>Peptococcaceae</taxon>
        <taxon>Acididesulfobacillus</taxon>
    </lineage>
</organism>
<reference evidence="1" key="2">
    <citation type="submission" date="2020-01" db="EMBL/GenBank/DDBJ databases">
        <authorList>
            <person name="Hornung B."/>
        </authorList>
    </citation>
    <scope>NUCLEOTIDE SEQUENCE</scope>
    <source>
        <strain evidence="1">PacBioINE</strain>
    </source>
</reference>
<dbReference type="Proteomes" id="UP000836597">
    <property type="component" value="Chromosome"/>
</dbReference>
<dbReference type="Pfam" id="PF06866">
    <property type="entry name" value="DUF1256"/>
    <property type="match status" value="1"/>
</dbReference>
<reference evidence="2" key="1">
    <citation type="submission" date="2014-11" db="EMBL/GenBank/DDBJ databases">
        <authorList>
            <person name="Hornung B.V."/>
        </authorList>
    </citation>
    <scope>NUCLEOTIDE SEQUENCE</scope>
    <source>
        <strain evidence="2">INE</strain>
    </source>
</reference>